<evidence type="ECO:0000313" key="3">
    <source>
        <dbReference type="Proteomes" id="UP000031278"/>
    </source>
</evidence>
<dbReference type="AlphaFoldDB" id="A0A0B9G035"/>
<reference evidence="2 3" key="1">
    <citation type="submission" date="2014-12" db="EMBL/GenBank/DDBJ databases">
        <title>Genome sequencing of Photobacterium gaetbulicola AD005a.</title>
        <authorList>
            <person name="Adrian T.G.S."/>
            <person name="Chan K.G."/>
        </authorList>
    </citation>
    <scope>NUCLEOTIDE SEQUENCE [LARGE SCALE GENOMIC DNA]</scope>
    <source>
        <strain evidence="2 3">AD005a</strain>
    </source>
</reference>
<organism evidence="2 3">
    <name type="scientific">Photobacterium gaetbulicola</name>
    <dbReference type="NCBI Taxonomy" id="1295392"/>
    <lineage>
        <taxon>Bacteria</taxon>
        <taxon>Pseudomonadati</taxon>
        <taxon>Pseudomonadota</taxon>
        <taxon>Gammaproteobacteria</taxon>
        <taxon>Vibrionales</taxon>
        <taxon>Vibrionaceae</taxon>
        <taxon>Photobacterium</taxon>
    </lineage>
</organism>
<keyword evidence="1" id="KW-0732">Signal</keyword>
<gene>
    <name evidence="2" type="ORF">RJ45_25575</name>
</gene>
<name>A0A0B9G035_9GAMM</name>
<dbReference type="RefSeq" id="WP_039469607.1">
    <property type="nucleotide sequence ID" value="NZ_JWLZ01000223.1"/>
</dbReference>
<dbReference type="EMBL" id="JWLZ01000223">
    <property type="protein sequence ID" value="KHT58195.1"/>
    <property type="molecule type" value="Genomic_DNA"/>
</dbReference>
<comment type="caution">
    <text evidence="2">The sequence shown here is derived from an EMBL/GenBank/DDBJ whole genome shotgun (WGS) entry which is preliminary data.</text>
</comment>
<proteinExistence type="predicted"/>
<evidence type="ECO:0000256" key="1">
    <source>
        <dbReference type="SAM" id="SignalP"/>
    </source>
</evidence>
<feature type="chain" id="PRO_5002128577" description="Lipoprotein" evidence="1">
    <location>
        <begin position="19"/>
        <end position="88"/>
    </location>
</feature>
<accession>A0A0B9G035</accession>
<protein>
    <recommendedName>
        <fullName evidence="4">Lipoprotein</fullName>
    </recommendedName>
</protein>
<evidence type="ECO:0000313" key="2">
    <source>
        <dbReference type="EMBL" id="KHT58195.1"/>
    </source>
</evidence>
<evidence type="ECO:0008006" key="4">
    <source>
        <dbReference type="Google" id="ProtNLM"/>
    </source>
</evidence>
<sequence>MKRALIIVGIMMSATAMAVPDYQSCNQDSSSDICQAYLAGVNHGKSAGETTAMVENDSPFRSRALEQRVGERYRKMASIEPKTALPAD</sequence>
<dbReference type="Proteomes" id="UP000031278">
    <property type="component" value="Unassembled WGS sequence"/>
</dbReference>
<feature type="signal peptide" evidence="1">
    <location>
        <begin position="1"/>
        <end position="18"/>
    </location>
</feature>